<keyword evidence="2" id="KW-0812">Transmembrane</keyword>
<gene>
    <name evidence="3" type="ORF">ABU614_08900</name>
</gene>
<keyword evidence="2" id="KW-1133">Transmembrane helix</keyword>
<reference evidence="3" key="1">
    <citation type="submission" date="2024-06" db="EMBL/GenBank/DDBJ databases">
        <authorList>
            <person name="Li S."/>
        </authorList>
    </citation>
    <scope>NUCLEOTIDE SEQUENCE</scope>
    <source>
        <strain evidence="3">SR10</strain>
    </source>
</reference>
<proteinExistence type="predicted"/>
<feature type="transmembrane region" description="Helical" evidence="2">
    <location>
        <begin position="27"/>
        <end position="49"/>
    </location>
</feature>
<feature type="region of interest" description="Disordered" evidence="1">
    <location>
        <begin position="150"/>
        <end position="170"/>
    </location>
</feature>
<dbReference type="AlphaFoldDB" id="A0AAU8MYV2"/>
<accession>A0AAU8MYV2</accession>
<feature type="compositionally biased region" description="Low complexity" evidence="1">
    <location>
        <begin position="76"/>
        <end position="97"/>
    </location>
</feature>
<sequence length="355" mass="38040">MTGSNVALPNPAPAAGRPGTSEIVPAVLGRAAAALIAVATSALIGWLLFRPTTVAPRSPELLLVLIQSPYVAESTPAGRAPYAPRAPVSPPRSSGRPSAHRVPIVPARADRSPESGGGARMPSRNAASAFSDIGQHRLYKGDGRVILPAGTAIDPLKPAPRSPGDPDDRARRYTEKLRSHDDPMDYRPARFDKYWQQSEAGGALAKRIGAASRRIADVLYGEDIQQAIARPPPQAPFKPHLHENPSDLSSEEAYKTVSISDEPIPGFDGEASRRVREAKAAIHRIYAGCGKAVVDRRLKPLHKHAIDLENIEFALAYAAGSAAERDKSRRAAQTAYDESRRAIAYADRELSACAK</sequence>
<evidence type="ECO:0000256" key="1">
    <source>
        <dbReference type="SAM" id="MobiDB-lite"/>
    </source>
</evidence>
<organism evidence="3">
    <name type="scientific">Lysobacter firmicutimachus</name>
    <dbReference type="NCBI Taxonomy" id="1792846"/>
    <lineage>
        <taxon>Bacteria</taxon>
        <taxon>Pseudomonadati</taxon>
        <taxon>Pseudomonadota</taxon>
        <taxon>Gammaproteobacteria</taxon>
        <taxon>Lysobacterales</taxon>
        <taxon>Lysobacteraceae</taxon>
        <taxon>Lysobacter</taxon>
    </lineage>
</organism>
<keyword evidence="2" id="KW-0472">Membrane</keyword>
<protein>
    <submittedName>
        <fullName evidence="3">Uncharacterized protein</fullName>
    </submittedName>
</protein>
<feature type="region of interest" description="Disordered" evidence="1">
    <location>
        <begin position="76"/>
        <end position="101"/>
    </location>
</feature>
<dbReference type="EMBL" id="CP159925">
    <property type="protein sequence ID" value="XCO76881.1"/>
    <property type="molecule type" value="Genomic_DNA"/>
</dbReference>
<dbReference type="RefSeq" id="WP_363800160.1">
    <property type="nucleotide sequence ID" value="NZ_CP159925.1"/>
</dbReference>
<name>A0AAU8MYV2_9GAMM</name>
<evidence type="ECO:0000313" key="3">
    <source>
        <dbReference type="EMBL" id="XCO76881.1"/>
    </source>
</evidence>
<evidence type="ECO:0000256" key="2">
    <source>
        <dbReference type="SAM" id="Phobius"/>
    </source>
</evidence>